<evidence type="ECO:0008006" key="5">
    <source>
        <dbReference type="Google" id="ProtNLM"/>
    </source>
</evidence>
<keyword evidence="4" id="KW-1185">Reference proteome</keyword>
<dbReference type="InterPro" id="IPR004156">
    <property type="entry name" value="OATP"/>
</dbReference>
<evidence type="ECO:0000256" key="1">
    <source>
        <dbReference type="ARBA" id="ARBA00023157"/>
    </source>
</evidence>
<feature type="transmembrane region" description="Helical" evidence="2">
    <location>
        <begin position="20"/>
        <end position="51"/>
    </location>
</feature>
<evidence type="ECO:0000313" key="4">
    <source>
        <dbReference type="Proteomes" id="UP000075901"/>
    </source>
</evidence>
<reference evidence="4" key="1">
    <citation type="submission" date="2013-09" db="EMBL/GenBank/DDBJ databases">
        <title>The Genome Sequence of Anopheles maculatus species B.</title>
        <authorList>
            <consortium name="The Broad Institute Genomics Platform"/>
            <person name="Neafsey D.E."/>
            <person name="Besansky N."/>
            <person name="Howell P."/>
            <person name="Walton C."/>
            <person name="Young S.K."/>
            <person name="Zeng Q."/>
            <person name="Gargeya S."/>
            <person name="Fitzgerald M."/>
            <person name="Haas B."/>
            <person name="Abouelleil A."/>
            <person name="Allen A.W."/>
            <person name="Alvarado L."/>
            <person name="Arachchi H.M."/>
            <person name="Berlin A.M."/>
            <person name="Chapman S.B."/>
            <person name="Gainer-Dewar J."/>
            <person name="Goldberg J."/>
            <person name="Griggs A."/>
            <person name="Gujja S."/>
            <person name="Hansen M."/>
            <person name="Howarth C."/>
            <person name="Imamovic A."/>
            <person name="Ireland A."/>
            <person name="Larimer J."/>
            <person name="McCowan C."/>
            <person name="Murphy C."/>
            <person name="Pearson M."/>
            <person name="Poon T.W."/>
            <person name="Priest M."/>
            <person name="Roberts A."/>
            <person name="Saif S."/>
            <person name="Shea T."/>
            <person name="Sisk P."/>
            <person name="Sykes S."/>
            <person name="Wortman J."/>
            <person name="Nusbaum C."/>
            <person name="Birren B."/>
        </authorList>
    </citation>
    <scope>NUCLEOTIDE SEQUENCE [LARGE SCALE GENOMIC DNA]</scope>
    <source>
        <strain evidence="4">maculatus3</strain>
    </source>
</reference>
<dbReference type="GO" id="GO:0015347">
    <property type="term" value="F:sodium-independent organic anion transmembrane transporter activity"/>
    <property type="evidence" value="ECO:0007669"/>
    <property type="project" value="TreeGrafter"/>
</dbReference>
<feature type="transmembrane region" description="Helical" evidence="2">
    <location>
        <begin position="93"/>
        <end position="113"/>
    </location>
</feature>
<dbReference type="VEuPathDB" id="VectorBase:AMAM008485"/>
<dbReference type="SUPFAM" id="SSF103473">
    <property type="entry name" value="MFS general substrate transporter"/>
    <property type="match status" value="1"/>
</dbReference>
<dbReference type="GO" id="GO:0043252">
    <property type="term" value="P:sodium-independent organic anion transport"/>
    <property type="evidence" value="ECO:0007669"/>
    <property type="project" value="TreeGrafter"/>
</dbReference>
<dbReference type="PANTHER" id="PTHR11388:SF158">
    <property type="entry name" value="ORGANIC ANION TRANSPORTING POLYPEPTIDE 33EB"/>
    <property type="match status" value="1"/>
</dbReference>
<protein>
    <recommendedName>
        <fullName evidence="5">Major facilitator superfamily (MFS) profile domain-containing protein</fullName>
    </recommendedName>
</protein>
<proteinExistence type="predicted"/>
<dbReference type="Pfam" id="PF03137">
    <property type="entry name" value="OATP"/>
    <property type="match status" value="1"/>
</dbReference>
<evidence type="ECO:0000313" key="3">
    <source>
        <dbReference type="EnsemblMetazoa" id="AMAM008485-PA"/>
    </source>
</evidence>
<keyword evidence="2" id="KW-1133">Transmembrane helix</keyword>
<keyword evidence="1" id="KW-1015">Disulfide bond</keyword>
<evidence type="ECO:0000256" key="2">
    <source>
        <dbReference type="SAM" id="Phobius"/>
    </source>
</evidence>
<dbReference type="EnsemblMetazoa" id="AMAM008485-RA">
    <property type="protein sequence ID" value="AMAM008485-PA"/>
    <property type="gene ID" value="AMAM008485"/>
</dbReference>
<dbReference type="Proteomes" id="UP000075901">
    <property type="component" value="Unassembled WGS sequence"/>
</dbReference>
<accession>A0A182SKC2</accession>
<organism evidence="3 4">
    <name type="scientific">Anopheles maculatus</name>
    <dbReference type="NCBI Taxonomy" id="74869"/>
    <lineage>
        <taxon>Eukaryota</taxon>
        <taxon>Metazoa</taxon>
        <taxon>Ecdysozoa</taxon>
        <taxon>Arthropoda</taxon>
        <taxon>Hexapoda</taxon>
        <taxon>Insecta</taxon>
        <taxon>Pterygota</taxon>
        <taxon>Neoptera</taxon>
        <taxon>Endopterygota</taxon>
        <taxon>Diptera</taxon>
        <taxon>Nematocera</taxon>
        <taxon>Culicoidea</taxon>
        <taxon>Culicidae</taxon>
        <taxon>Anophelinae</taxon>
        <taxon>Anopheles</taxon>
        <taxon>Anopheles maculatus group</taxon>
    </lineage>
</organism>
<dbReference type="Gene3D" id="1.20.1250.20">
    <property type="entry name" value="MFS general substrate transporter like domains"/>
    <property type="match status" value="1"/>
</dbReference>
<feature type="transmembrane region" description="Helical" evidence="2">
    <location>
        <begin position="165"/>
        <end position="183"/>
    </location>
</feature>
<reference evidence="3" key="2">
    <citation type="submission" date="2020-05" db="UniProtKB">
        <authorList>
            <consortium name="EnsemblMetazoa"/>
        </authorList>
    </citation>
    <scope>IDENTIFICATION</scope>
    <source>
        <strain evidence="3">maculatus3</strain>
    </source>
</reference>
<keyword evidence="2" id="KW-0812">Transmembrane</keyword>
<name>A0A182SKC2_9DIPT</name>
<keyword evidence="2" id="KW-0472">Membrane</keyword>
<feature type="transmembrane region" description="Helical" evidence="2">
    <location>
        <begin position="217"/>
        <end position="237"/>
    </location>
</feature>
<dbReference type="GO" id="GO:0016323">
    <property type="term" value="C:basolateral plasma membrane"/>
    <property type="evidence" value="ECO:0007669"/>
    <property type="project" value="TreeGrafter"/>
</dbReference>
<dbReference type="InterPro" id="IPR036259">
    <property type="entry name" value="MFS_trans_sf"/>
</dbReference>
<dbReference type="AlphaFoldDB" id="A0A182SKC2"/>
<dbReference type="PANTHER" id="PTHR11388">
    <property type="entry name" value="ORGANIC ANION TRANSPORTER"/>
    <property type="match status" value="1"/>
</dbReference>
<sequence>MNMDKTCTLEQSSKLVMDRPYAITTLVLMFIAQVLIGLANVAIYALGISYVDDNVRTHHSPGLIGCVIAARIWGAQLGLAIGLAVGATTLGWWLGWAIIGPLTFLLGFIISLFPKRLLATMVRQAANDIVETATNNSMQSIATADKWLADISLWPTVRRVFSNKVLICNVLALVFIQTGMVNFHSHEQSYLQSRFFLPTSQADGINDEWASRLITNLIRPFAAAMGVIVAALVIASANPSAR</sequence>